<dbReference type="EMBL" id="DS469899">
    <property type="protein sequence ID" value="EDO31455.1"/>
    <property type="molecule type" value="Genomic_DNA"/>
</dbReference>
<comment type="subcellular location">
    <subcellularLocation>
        <location evidence="1">Secreted</location>
    </subcellularLocation>
</comment>
<evidence type="ECO:0000259" key="8">
    <source>
        <dbReference type="PROSITE" id="PS50015"/>
    </source>
</evidence>
<sequence>MKILIIALLAAAVSAGPVVSPKDECTTCKELVKTIYTMASDPTAQNQILSLIKDACTFLGPEASECKSLVETYGKAIIQLILSQLSNPDQVCKEIGLCTSKTEMLKKIVMRHLHKTPITKPVLRSPKDECITCQEAVNTVYKFVSNPAIEDEIVALLSKVCSEFGAEKATCEAVVNTFGKQIVQTLVSLLSDGKKLCTEIGLCTANKVKAMLVQAAASHKVMFTPKKHVLKATYPVKTSTECVLCEFVMKELDDMLSKNSTQQEIIQAVEKVCSILPSTIKSKCDQFVQEYGPALIEILEQEVSPKLVCTTLGLCANREHRIAMRRSHKLVIGSNETCEICTTVMTYLKAFLNNNATDEEIVNFLEKVCNYLPSQIASECNAIVSEYGSTVLQIIANTDPTTLCKEIGLCSANQHVMKAKILSKHILKAKIVAKRDDLCYLGAPYWCADRRNAVNCEAVHFCEKHAWN</sequence>
<feature type="signal peptide" evidence="7">
    <location>
        <begin position="1"/>
        <end position="15"/>
    </location>
</feature>
<dbReference type="GO" id="GO:0005764">
    <property type="term" value="C:lysosome"/>
    <property type="evidence" value="ECO:0007669"/>
    <property type="project" value="InterPro"/>
</dbReference>
<feature type="domain" description="Saposin A-type" evidence="9">
    <location>
        <begin position="432"/>
        <end position="468"/>
    </location>
</feature>
<evidence type="ECO:0000256" key="5">
    <source>
        <dbReference type="ARBA" id="ARBA00023157"/>
    </source>
</evidence>
<dbReference type="Pfam" id="PF03489">
    <property type="entry name" value="SapB_2"/>
    <property type="match status" value="4"/>
</dbReference>
<keyword evidence="11" id="KW-1185">Reference proteome</keyword>
<evidence type="ECO:0000313" key="10">
    <source>
        <dbReference type="EMBL" id="EDO31455.1"/>
    </source>
</evidence>
<gene>
    <name evidence="10" type="ORF">NEMVEDRAFT_v1g248018</name>
</gene>
<dbReference type="InterPro" id="IPR051428">
    <property type="entry name" value="Sphingo_Act-Surfact_Prot"/>
</dbReference>
<feature type="domain" description="Saposin B-type" evidence="8">
    <location>
        <begin position="21"/>
        <end position="102"/>
    </location>
</feature>
<name>A7SXX5_NEMVE</name>
<feature type="domain" description="Saposin B-type" evidence="8">
    <location>
        <begin position="238"/>
        <end position="319"/>
    </location>
</feature>
<dbReference type="PROSITE" id="PS50015">
    <property type="entry name" value="SAP_B"/>
    <property type="match status" value="4"/>
</dbReference>
<dbReference type="Proteomes" id="UP000001593">
    <property type="component" value="Unassembled WGS sequence"/>
</dbReference>
<dbReference type="InterPro" id="IPR011001">
    <property type="entry name" value="Saposin-like"/>
</dbReference>
<evidence type="ECO:0000256" key="3">
    <source>
        <dbReference type="ARBA" id="ARBA00022729"/>
    </source>
</evidence>
<dbReference type="GO" id="GO:0016020">
    <property type="term" value="C:membrane"/>
    <property type="evidence" value="ECO:0007669"/>
    <property type="project" value="GOC"/>
</dbReference>
<dbReference type="eggNOG" id="KOG1340">
    <property type="taxonomic scope" value="Eukaryota"/>
</dbReference>
<dbReference type="PhylomeDB" id="A7SXX5"/>
<dbReference type="PRINTS" id="PR01797">
    <property type="entry name" value="SAPOSIN"/>
</dbReference>
<keyword evidence="2" id="KW-0964">Secreted</keyword>
<feature type="domain" description="Saposin B-type" evidence="8">
    <location>
        <begin position="334"/>
        <end position="414"/>
    </location>
</feature>
<dbReference type="GO" id="GO:0005615">
    <property type="term" value="C:extracellular space"/>
    <property type="evidence" value="ECO:0000318"/>
    <property type="project" value="GO_Central"/>
</dbReference>
<dbReference type="SUPFAM" id="SSF47862">
    <property type="entry name" value="Saposin"/>
    <property type="match status" value="4"/>
</dbReference>
<evidence type="ECO:0000259" key="9">
    <source>
        <dbReference type="PROSITE" id="PS51110"/>
    </source>
</evidence>
<dbReference type="PANTHER" id="PTHR11480">
    <property type="entry name" value="SAPOSIN-RELATED"/>
    <property type="match status" value="1"/>
</dbReference>
<dbReference type="PANTHER" id="PTHR11480:SF3">
    <property type="entry name" value="BCDNA.GH08312"/>
    <property type="match status" value="1"/>
</dbReference>
<dbReference type="FunCoup" id="A7SXX5">
    <property type="interactions" value="599"/>
</dbReference>
<dbReference type="InterPro" id="IPR008138">
    <property type="entry name" value="SapB_2"/>
</dbReference>
<organism evidence="10 11">
    <name type="scientific">Nematostella vectensis</name>
    <name type="common">Starlet sea anemone</name>
    <dbReference type="NCBI Taxonomy" id="45351"/>
    <lineage>
        <taxon>Eukaryota</taxon>
        <taxon>Metazoa</taxon>
        <taxon>Cnidaria</taxon>
        <taxon>Anthozoa</taxon>
        <taxon>Hexacorallia</taxon>
        <taxon>Actiniaria</taxon>
        <taxon>Edwardsiidae</taxon>
        <taxon>Nematostella</taxon>
    </lineage>
</organism>
<dbReference type="OMA" id="CKWMVDA"/>
<evidence type="ECO:0000256" key="1">
    <source>
        <dbReference type="ARBA" id="ARBA00004613"/>
    </source>
</evidence>
<dbReference type="KEGG" id="nve:5502352"/>
<dbReference type="InterPro" id="IPR008373">
    <property type="entry name" value="Saposin"/>
</dbReference>
<evidence type="ECO:0000256" key="2">
    <source>
        <dbReference type="ARBA" id="ARBA00022525"/>
    </source>
</evidence>
<evidence type="ECO:0000256" key="4">
    <source>
        <dbReference type="ARBA" id="ARBA00022737"/>
    </source>
</evidence>
<evidence type="ECO:0008006" key="12">
    <source>
        <dbReference type="Google" id="ProtNLM"/>
    </source>
</evidence>
<keyword evidence="3 7" id="KW-0732">Signal</keyword>
<evidence type="ECO:0000256" key="6">
    <source>
        <dbReference type="ARBA" id="ARBA00023180"/>
    </source>
</evidence>
<dbReference type="Pfam" id="PF02199">
    <property type="entry name" value="SapA"/>
    <property type="match status" value="1"/>
</dbReference>
<dbReference type="GO" id="GO:0006665">
    <property type="term" value="P:sphingolipid metabolic process"/>
    <property type="evidence" value="ECO:0007669"/>
    <property type="project" value="InterPro"/>
</dbReference>
<accession>A7SXX5</accession>
<dbReference type="Gene3D" id="1.10.225.10">
    <property type="entry name" value="Saposin-like"/>
    <property type="match status" value="4"/>
</dbReference>
<dbReference type="InterPro" id="IPR007856">
    <property type="entry name" value="SapB_1"/>
</dbReference>
<dbReference type="InParanoid" id="A7SXX5"/>
<dbReference type="PROSITE" id="PS51110">
    <property type="entry name" value="SAP_A"/>
    <property type="match status" value="1"/>
</dbReference>
<feature type="domain" description="Saposin B-type" evidence="8">
    <location>
        <begin position="126"/>
        <end position="207"/>
    </location>
</feature>
<reference evidence="10 11" key="1">
    <citation type="journal article" date="2007" name="Science">
        <title>Sea anemone genome reveals ancestral eumetazoan gene repertoire and genomic organization.</title>
        <authorList>
            <person name="Putnam N.H."/>
            <person name="Srivastava M."/>
            <person name="Hellsten U."/>
            <person name="Dirks B."/>
            <person name="Chapman J."/>
            <person name="Salamov A."/>
            <person name="Terry A."/>
            <person name="Shapiro H."/>
            <person name="Lindquist E."/>
            <person name="Kapitonov V.V."/>
            <person name="Jurka J."/>
            <person name="Genikhovich G."/>
            <person name="Grigoriev I.V."/>
            <person name="Lucas S.M."/>
            <person name="Steele R.E."/>
            <person name="Finnerty J.R."/>
            <person name="Technau U."/>
            <person name="Martindale M.Q."/>
            <person name="Rokhsar D.S."/>
        </authorList>
    </citation>
    <scope>NUCLEOTIDE SEQUENCE [LARGE SCALE GENOMIC DNA]</scope>
    <source>
        <strain evidence="11">CH2 X CH6</strain>
    </source>
</reference>
<dbReference type="SMART" id="SM00741">
    <property type="entry name" value="SapB"/>
    <property type="match status" value="4"/>
</dbReference>
<dbReference type="AlphaFoldDB" id="A7SXX5"/>
<dbReference type="InterPro" id="IPR008139">
    <property type="entry name" value="SaposinB_dom"/>
</dbReference>
<dbReference type="HOGENOM" id="CLU_033757_0_0_1"/>
<keyword evidence="4" id="KW-0677">Repeat</keyword>
<proteinExistence type="predicted"/>
<dbReference type="FunFam" id="1.10.225.10:FF:000002">
    <property type="entry name" value="prosaposin isoform X2"/>
    <property type="match status" value="2"/>
</dbReference>
<evidence type="ECO:0000313" key="11">
    <source>
        <dbReference type="Proteomes" id="UP000001593"/>
    </source>
</evidence>
<dbReference type="Pfam" id="PF05184">
    <property type="entry name" value="SapB_1"/>
    <property type="match status" value="4"/>
</dbReference>
<feature type="chain" id="PRO_5013288415" description="Prosaposin" evidence="7">
    <location>
        <begin position="16"/>
        <end position="468"/>
    </location>
</feature>
<keyword evidence="5" id="KW-1015">Disulfide bond</keyword>
<keyword evidence="6" id="KW-0325">Glycoprotein</keyword>
<protein>
    <recommendedName>
        <fullName evidence="12">Prosaposin</fullName>
    </recommendedName>
</protein>
<dbReference type="STRING" id="45351.A7SXX5"/>
<evidence type="ECO:0000256" key="7">
    <source>
        <dbReference type="SAM" id="SignalP"/>
    </source>
</evidence>
<dbReference type="InterPro" id="IPR003119">
    <property type="entry name" value="SAP_A"/>
</dbReference>